<accession>A0A0L8HJP9</accession>
<sequence>MKSFGFGLRTFKRFPELLPLVGFITFAVTMGSSFAVYSLLTKPDVRLFGRDTEMPYDLVKPTESRKSLPFIVLLASINGLRPCWGILGHTAAPLRIVSFTEPLGYAHVCVCVCLVNINEKYVPIPELEQLKKEIGSFKN</sequence>
<keyword evidence="1" id="KW-0812">Transmembrane</keyword>
<evidence type="ECO:0000313" key="2">
    <source>
        <dbReference type="EMBL" id="KOF89005.1"/>
    </source>
</evidence>
<protein>
    <submittedName>
        <fullName evidence="2">Uncharacterized protein</fullName>
    </submittedName>
</protein>
<feature type="transmembrane region" description="Helical" evidence="1">
    <location>
        <begin position="20"/>
        <end position="40"/>
    </location>
</feature>
<gene>
    <name evidence="2" type="ORF">OCBIM_22013850mg</name>
</gene>
<proteinExistence type="predicted"/>
<dbReference type="EMBL" id="KQ418068">
    <property type="protein sequence ID" value="KOF89005.1"/>
    <property type="molecule type" value="Genomic_DNA"/>
</dbReference>
<keyword evidence="1" id="KW-0472">Membrane</keyword>
<dbReference type="InterPro" id="IPR010530">
    <property type="entry name" value="B12D"/>
</dbReference>
<evidence type="ECO:0000256" key="1">
    <source>
        <dbReference type="SAM" id="Phobius"/>
    </source>
</evidence>
<dbReference type="AlphaFoldDB" id="A0A0L8HJP9"/>
<organism evidence="2">
    <name type="scientific">Octopus bimaculoides</name>
    <name type="common">California two-spotted octopus</name>
    <dbReference type="NCBI Taxonomy" id="37653"/>
    <lineage>
        <taxon>Eukaryota</taxon>
        <taxon>Metazoa</taxon>
        <taxon>Spiralia</taxon>
        <taxon>Lophotrochozoa</taxon>
        <taxon>Mollusca</taxon>
        <taxon>Cephalopoda</taxon>
        <taxon>Coleoidea</taxon>
        <taxon>Octopodiformes</taxon>
        <taxon>Octopoda</taxon>
        <taxon>Incirrata</taxon>
        <taxon>Octopodidae</taxon>
        <taxon>Octopus</taxon>
    </lineage>
</organism>
<keyword evidence="1" id="KW-1133">Transmembrane helix</keyword>
<reference evidence="2" key="1">
    <citation type="submission" date="2015-07" db="EMBL/GenBank/DDBJ databases">
        <title>MeaNS - Measles Nucleotide Surveillance Program.</title>
        <authorList>
            <person name="Tran T."/>
            <person name="Druce J."/>
        </authorList>
    </citation>
    <scope>NUCLEOTIDE SEQUENCE</scope>
    <source>
        <strain evidence="2">UCB-OBI-ISO-001</strain>
        <tissue evidence="2">Gonad</tissue>
    </source>
</reference>
<dbReference type="Pfam" id="PF06522">
    <property type="entry name" value="B12D"/>
    <property type="match status" value="1"/>
</dbReference>
<dbReference type="OrthoDB" id="5511684at2759"/>
<name>A0A0L8HJP9_OCTBM</name>